<evidence type="ECO:0000256" key="9">
    <source>
        <dbReference type="ARBA" id="ARBA00046128"/>
    </source>
</evidence>
<reference evidence="12" key="2">
    <citation type="submission" date="2025-09" db="UniProtKB">
        <authorList>
            <consortium name="Ensembl"/>
        </authorList>
    </citation>
    <scope>IDENTIFICATION</scope>
</reference>
<dbReference type="AlphaFoldDB" id="A0A8C2QEK2"/>
<dbReference type="GO" id="GO:0003713">
    <property type="term" value="F:transcription coactivator activity"/>
    <property type="evidence" value="ECO:0007669"/>
    <property type="project" value="TreeGrafter"/>
</dbReference>
<comment type="subunit">
    <text evidence="10">The PCAF complex is composed of a number of TBP-associated factors (TAFS), such as TAF5, TAF5L, TAF6, TAF6L, TAF9, TAF10 and TAF12, PCAF, and also PCAF-associated factors (PAFs), such as TADA2L/ADA2, TADA3L/ADA3 and SPT3. Interacts directly with TADA2L and PCAF and also with the high-risk HPV oncoprotein E6. Component of the STAGA transcription coactivator-HAT complex, at least composed of SUPT3H, GCN5L2, TAF5L, TAF6L, SUPT7L, TADA3L, TAD1L, TAF10, TAF12, TRRAP and TAF9. Component of the TFTC-HAT complex. Component of the ADA2A-containing complex (ATAC), composed of KAT14, KAT2A, TADA2L, TADA3L, ZZ3, MBIP, WDR5, YEATS2, CCDC101 and DR1.</text>
</comment>
<evidence type="ECO:0000256" key="1">
    <source>
        <dbReference type="ARBA" id="ARBA00004123"/>
    </source>
</evidence>
<protein>
    <recommendedName>
        <fullName evidence="3">Transcriptional adapter 3</fullName>
    </recommendedName>
    <alternativeName>
        <fullName evidence="8">ADA3 homolog</fullName>
    </alternativeName>
    <alternativeName>
        <fullName evidence="7">Transcriptional adapter 3-like</fullName>
    </alternativeName>
</protein>
<dbReference type="GO" id="GO:0005634">
    <property type="term" value="C:nucleus"/>
    <property type="evidence" value="ECO:0007669"/>
    <property type="project" value="UniProtKB-SubCell"/>
</dbReference>
<dbReference type="InterPro" id="IPR019340">
    <property type="entry name" value="Histone_AcTrfase_su3"/>
</dbReference>
<evidence type="ECO:0000256" key="11">
    <source>
        <dbReference type="SAM" id="MobiDB-lite"/>
    </source>
</evidence>
<evidence type="ECO:0000256" key="8">
    <source>
        <dbReference type="ARBA" id="ARBA00033410"/>
    </source>
</evidence>
<sequence length="218" mass="24551">MEVTKSPFGQALNWALEEHHLLSLRTFQGVLQDPISWAMSELKYCPLQFHEFKSVDHLKVLTRSNGIIEELDTLQLELETLLSSASRRLRVLEIFTDCQDTKGDQRFLKLSGDHELGAPPKHGKPKKQKLEGKAGHGPGLGPRRPKSKNIQPKIQEYEFTDNPSDVLRIPKNDPPNRFSKHRLPESEQALQCTTQVPGELHQREAACPGLPEVLGPAC</sequence>
<comment type="function">
    <text evidence="9">Functions as a component of the PCAF complex. The PCAF complex is capable of efficiently acetylating histones in a nucleosomal context. The PCAF complex could be considered as the human version of the yeast SAGA complex. Also known as a coactivator for p53/TP53-dependent transcriptional activation. Component of the ATAC complex, a complex with histone acetyltransferase activity on histones H3 and H4.</text>
</comment>
<accession>A0A8C2QEK2</accession>
<dbReference type="GO" id="GO:0006357">
    <property type="term" value="P:regulation of transcription by RNA polymerase II"/>
    <property type="evidence" value="ECO:0007669"/>
    <property type="project" value="TreeGrafter"/>
</dbReference>
<reference evidence="12" key="1">
    <citation type="submission" date="2025-08" db="UniProtKB">
        <authorList>
            <consortium name="Ensembl"/>
        </authorList>
    </citation>
    <scope>IDENTIFICATION</scope>
</reference>
<keyword evidence="4" id="KW-0805">Transcription regulation</keyword>
<evidence type="ECO:0000256" key="6">
    <source>
        <dbReference type="ARBA" id="ARBA00023242"/>
    </source>
</evidence>
<dbReference type="Proteomes" id="UP000694386">
    <property type="component" value="Unplaced"/>
</dbReference>
<organism evidence="12 13">
    <name type="scientific">Cricetulus griseus</name>
    <name type="common">Chinese hamster</name>
    <name type="synonym">Cricetulus barabensis griseus</name>
    <dbReference type="NCBI Taxonomy" id="10029"/>
    <lineage>
        <taxon>Eukaryota</taxon>
        <taxon>Metazoa</taxon>
        <taxon>Chordata</taxon>
        <taxon>Craniata</taxon>
        <taxon>Vertebrata</taxon>
        <taxon>Euteleostomi</taxon>
        <taxon>Mammalia</taxon>
        <taxon>Eutheria</taxon>
        <taxon>Euarchontoglires</taxon>
        <taxon>Glires</taxon>
        <taxon>Rodentia</taxon>
        <taxon>Myomorpha</taxon>
        <taxon>Muroidea</taxon>
        <taxon>Cricetidae</taxon>
        <taxon>Cricetinae</taxon>
        <taxon>Cricetulus</taxon>
    </lineage>
</organism>
<evidence type="ECO:0000256" key="5">
    <source>
        <dbReference type="ARBA" id="ARBA00023163"/>
    </source>
</evidence>
<name>A0A8C2QEK2_CRIGR</name>
<evidence type="ECO:0000256" key="3">
    <source>
        <dbReference type="ARBA" id="ARBA00018537"/>
    </source>
</evidence>
<dbReference type="Ensembl" id="ENSCGRT00001009101.1">
    <property type="protein sequence ID" value="ENSCGRP00001005874.1"/>
    <property type="gene ID" value="ENSCGRG00001007786.1"/>
</dbReference>
<dbReference type="GO" id="GO:0000124">
    <property type="term" value="C:SAGA complex"/>
    <property type="evidence" value="ECO:0007669"/>
    <property type="project" value="TreeGrafter"/>
</dbReference>
<evidence type="ECO:0000256" key="4">
    <source>
        <dbReference type="ARBA" id="ARBA00023015"/>
    </source>
</evidence>
<comment type="subcellular location">
    <subcellularLocation>
        <location evidence="1">Nucleus</location>
    </subcellularLocation>
</comment>
<dbReference type="OMA" id="VEMEAYW"/>
<evidence type="ECO:0000256" key="2">
    <source>
        <dbReference type="ARBA" id="ARBA00005330"/>
    </source>
</evidence>
<dbReference type="PANTHER" id="PTHR13556">
    <property type="entry name" value="TRANSCRIPTIONAL ADAPTER 3-RELATED"/>
    <property type="match status" value="1"/>
</dbReference>
<evidence type="ECO:0000256" key="10">
    <source>
        <dbReference type="ARBA" id="ARBA00046755"/>
    </source>
</evidence>
<evidence type="ECO:0000313" key="13">
    <source>
        <dbReference type="Proteomes" id="UP000694386"/>
    </source>
</evidence>
<dbReference type="PANTHER" id="PTHR13556:SF2">
    <property type="entry name" value="TRANSCRIPTIONAL ADAPTER 3"/>
    <property type="match status" value="1"/>
</dbReference>
<feature type="region of interest" description="Disordered" evidence="11">
    <location>
        <begin position="111"/>
        <end position="186"/>
    </location>
</feature>
<evidence type="ECO:0000256" key="7">
    <source>
        <dbReference type="ARBA" id="ARBA00031544"/>
    </source>
</evidence>
<comment type="similarity">
    <text evidence="2">Belongs to the NGG1 family.</text>
</comment>
<evidence type="ECO:0000313" key="12">
    <source>
        <dbReference type="Ensembl" id="ENSCGRP00001005874.1"/>
    </source>
</evidence>
<keyword evidence="6" id="KW-0539">Nucleus</keyword>
<keyword evidence="5" id="KW-0804">Transcription</keyword>
<proteinExistence type="inferred from homology"/>